<dbReference type="AlphaFoldDB" id="A0A182FYB3"/>
<dbReference type="VEuPathDB" id="VectorBase:AALB014609"/>
<reference evidence="1" key="2">
    <citation type="submission" date="2022-08" db="UniProtKB">
        <authorList>
            <consortium name="EnsemblMetazoa"/>
        </authorList>
    </citation>
    <scope>IDENTIFICATION</scope>
    <source>
        <strain evidence="1">STECLA/ALBI9_A</strain>
    </source>
</reference>
<accession>A0A182FYB3</accession>
<name>A0A182FYB3_ANOAL</name>
<sequence length="80" mass="9164">MRQATIFVGQQHTQLFLLIAERDCHAQVHQIPLRRFIANALELIVVIECTTGDDPFQTVDWQVLCAGILFGFTVRWQSAH</sequence>
<dbReference type="EnsemblMetazoa" id="AALB014609-RA">
    <property type="protein sequence ID" value="AALB014609-PA"/>
    <property type="gene ID" value="AALB014609"/>
</dbReference>
<proteinExistence type="predicted"/>
<protein>
    <submittedName>
        <fullName evidence="1">Uncharacterized protein</fullName>
    </submittedName>
</protein>
<evidence type="ECO:0000313" key="2">
    <source>
        <dbReference type="Proteomes" id="UP000069272"/>
    </source>
</evidence>
<keyword evidence="2" id="KW-1185">Reference proteome</keyword>
<organism evidence="1 2">
    <name type="scientific">Anopheles albimanus</name>
    <name type="common">New world malaria mosquito</name>
    <dbReference type="NCBI Taxonomy" id="7167"/>
    <lineage>
        <taxon>Eukaryota</taxon>
        <taxon>Metazoa</taxon>
        <taxon>Ecdysozoa</taxon>
        <taxon>Arthropoda</taxon>
        <taxon>Hexapoda</taxon>
        <taxon>Insecta</taxon>
        <taxon>Pterygota</taxon>
        <taxon>Neoptera</taxon>
        <taxon>Endopterygota</taxon>
        <taxon>Diptera</taxon>
        <taxon>Nematocera</taxon>
        <taxon>Culicoidea</taxon>
        <taxon>Culicidae</taxon>
        <taxon>Anophelinae</taxon>
        <taxon>Anopheles</taxon>
    </lineage>
</organism>
<reference evidence="1 2" key="1">
    <citation type="journal article" date="2017" name="G3 (Bethesda)">
        <title>The Physical Genome Mapping of Anopheles albimanus Corrected Scaffold Misassemblies and Identified Interarm Rearrangements in Genus Anopheles.</title>
        <authorList>
            <person name="Artemov G.N."/>
            <person name="Peery A.N."/>
            <person name="Jiang X."/>
            <person name="Tu Z."/>
            <person name="Stegniy V.N."/>
            <person name="Sharakhova M.V."/>
            <person name="Sharakhov I.V."/>
        </authorList>
    </citation>
    <scope>NUCLEOTIDE SEQUENCE [LARGE SCALE GENOMIC DNA]</scope>
    <source>
        <strain evidence="1 2">ALBI9_A</strain>
    </source>
</reference>
<dbReference type="Proteomes" id="UP000069272">
    <property type="component" value="Chromosome X"/>
</dbReference>
<evidence type="ECO:0000313" key="1">
    <source>
        <dbReference type="EnsemblMetazoa" id="AALB014609-PA"/>
    </source>
</evidence>